<dbReference type="Pfam" id="PF05649">
    <property type="entry name" value="Peptidase_M13_N"/>
    <property type="match status" value="1"/>
</dbReference>
<dbReference type="InterPro" id="IPR042089">
    <property type="entry name" value="Peptidase_M13_dom_2"/>
</dbReference>
<comment type="caution">
    <text evidence="2">The sequence shown here is derived from an EMBL/GenBank/DDBJ whole genome shotgun (WGS) entry which is preliminary data.</text>
</comment>
<dbReference type="PANTHER" id="PTHR11733">
    <property type="entry name" value="ZINC METALLOPROTEASE FAMILY M13 NEPRILYSIN-RELATED"/>
    <property type="match status" value="1"/>
</dbReference>
<proteinExistence type="predicted"/>
<dbReference type="SUPFAM" id="SSF55486">
    <property type="entry name" value="Metalloproteases ('zincins'), catalytic domain"/>
    <property type="match status" value="1"/>
</dbReference>
<dbReference type="PROSITE" id="PS51885">
    <property type="entry name" value="NEPRILYSIN"/>
    <property type="match status" value="1"/>
</dbReference>
<organism evidence="2 3">
    <name type="scientific">Stenotrophomonas maltophilia</name>
    <name type="common">Pseudomonas maltophilia</name>
    <name type="synonym">Xanthomonas maltophilia</name>
    <dbReference type="NCBI Taxonomy" id="40324"/>
    <lineage>
        <taxon>Bacteria</taxon>
        <taxon>Pseudomonadati</taxon>
        <taxon>Pseudomonadota</taxon>
        <taxon>Gammaproteobacteria</taxon>
        <taxon>Lysobacterales</taxon>
        <taxon>Lysobacteraceae</taxon>
        <taxon>Stenotrophomonas</taxon>
        <taxon>Stenotrophomonas maltophilia group</taxon>
    </lineage>
</organism>
<protein>
    <recommendedName>
        <fullName evidence="1">Peptidase M13 N-terminal domain-containing protein</fullName>
    </recommendedName>
</protein>
<feature type="domain" description="Peptidase M13 N-terminal" evidence="1">
    <location>
        <begin position="35"/>
        <end position="281"/>
    </location>
</feature>
<evidence type="ECO:0000313" key="2">
    <source>
        <dbReference type="EMBL" id="KAF1014179.1"/>
    </source>
</evidence>
<dbReference type="EMBL" id="WNDS01000004">
    <property type="protein sequence ID" value="KAF1014179.1"/>
    <property type="molecule type" value="Genomic_DNA"/>
</dbReference>
<dbReference type="Gene3D" id="1.10.1380.10">
    <property type="entry name" value="Neutral endopeptidase , domain2"/>
    <property type="match status" value="1"/>
</dbReference>
<evidence type="ECO:0000259" key="1">
    <source>
        <dbReference type="Pfam" id="PF05649"/>
    </source>
</evidence>
<dbReference type="InterPro" id="IPR008753">
    <property type="entry name" value="Peptidase_M13_N"/>
</dbReference>
<sequence>MPPPDAAAAAPAAAKPMLGSFGFDAAGMDRSIAAGDDFFGFANGTWVKNTQIPADRSRFGSFNVIAEKTQADTRAILEGAAGNAQASGDDKLIGDYYAAFMDEAGIEKHGLAPVQPQLKSIGAIADKAALARALGADMRADVDLLNATNFYTDHLFGLWVSVDMLQPDRNAPYLVQGGLGMPDRDFYLGDGRMAELRKQYQTYAGQLLQLAGVADAAGKAQRIVALETKIAQAHATQEETNNVTLGANPWTQADFNAKAPGLDWSVFLDAAGLAQQQDFIVWPACPGW</sequence>
<dbReference type="Proteomes" id="UP000487117">
    <property type="component" value="Unassembled WGS sequence"/>
</dbReference>
<evidence type="ECO:0000313" key="3">
    <source>
        <dbReference type="Proteomes" id="UP000487117"/>
    </source>
</evidence>
<dbReference type="GO" id="GO:0004222">
    <property type="term" value="F:metalloendopeptidase activity"/>
    <property type="evidence" value="ECO:0007669"/>
    <property type="project" value="InterPro"/>
</dbReference>
<accession>A0A7V8FF10</accession>
<dbReference type="PANTHER" id="PTHR11733:SF211">
    <property type="entry name" value="OLIGOPEPTIDASE LIPOPROTEIN M13 FAMILY"/>
    <property type="match status" value="1"/>
</dbReference>
<reference evidence="3" key="1">
    <citation type="journal article" date="2020" name="MBio">
        <title>Horizontal gene transfer to a defensive symbiont with a reduced genome amongst a multipartite beetle microbiome.</title>
        <authorList>
            <person name="Waterworth S.C."/>
            <person name="Florez L.V."/>
            <person name="Rees E.R."/>
            <person name="Hertweck C."/>
            <person name="Kaltenpoth M."/>
            <person name="Kwan J.C."/>
        </authorList>
    </citation>
    <scope>NUCLEOTIDE SEQUENCE [LARGE SCALE GENOMIC DNA]</scope>
</reference>
<dbReference type="AlphaFoldDB" id="A0A7V8FF10"/>
<gene>
    <name evidence="2" type="ORF">GAK31_03203</name>
</gene>
<name>A0A7V8FF10_STEMA</name>
<dbReference type="InterPro" id="IPR000718">
    <property type="entry name" value="Peptidase_M13"/>
</dbReference>
<dbReference type="GO" id="GO:0005886">
    <property type="term" value="C:plasma membrane"/>
    <property type="evidence" value="ECO:0007669"/>
    <property type="project" value="TreeGrafter"/>
</dbReference>
<dbReference type="GO" id="GO:0016485">
    <property type="term" value="P:protein processing"/>
    <property type="evidence" value="ECO:0007669"/>
    <property type="project" value="TreeGrafter"/>
</dbReference>